<dbReference type="EMBL" id="JBHUKU010000024">
    <property type="protein sequence ID" value="MFD2464113.1"/>
    <property type="molecule type" value="Genomic_DNA"/>
</dbReference>
<accession>A0ABW5GT55</accession>
<organism evidence="7 8">
    <name type="scientific">Amycolatopsis samaneae</name>
    <dbReference type="NCBI Taxonomy" id="664691"/>
    <lineage>
        <taxon>Bacteria</taxon>
        <taxon>Bacillati</taxon>
        <taxon>Actinomycetota</taxon>
        <taxon>Actinomycetes</taxon>
        <taxon>Pseudonocardiales</taxon>
        <taxon>Pseudonocardiaceae</taxon>
        <taxon>Amycolatopsis</taxon>
    </lineage>
</organism>
<dbReference type="PANTHER" id="PTHR43077">
    <property type="entry name" value="TRANSPORT PERMEASE YVFS-RELATED"/>
    <property type="match status" value="1"/>
</dbReference>
<dbReference type="InterPro" id="IPR013525">
    <property type="entry name" value="ABC2_TM"/>
</dbReference>
<feature type="transmembrane region" description="Helical" evidence="5">
    <location>
        <begin position="613"/>
        <end position="635"/>
    </location>
</feature>
<evidence type="ECO:0000256" key="3">
    <source>
        <dbReference type="ARBA" id="ARBA00022989"/>
    </source>
</evidence>
<keyword evidence="2 5" id="KW-0812">Transmembrane</keyword>
<evidence type="ECO:0000256" key="2">
    <source>
        <dbReference type="ARBA" id="ARBA00022692"/>
    </source>
</evidence>
<comment type="subcellular location">
    <subcellularLocation>
        <location evidence="1">Membrane</location>
        <topology evidence="1">Multi-pass membrane protein</topology>
    </subcellularLocation>
</comment>
<evidence type="ECO:0000259" key="6">
    <source>
        <dbReference type="Pfam" id="PF12698"/>
    </source>
</evidence>
<name>A0ABW5GT55_9PSEU</name>
<dbReference type="Pfam" id="PF12698">
    <property type="entry name" value="ABC2_membrane_3"/>
    <property type="match status" value="2"/>
</dbReference>
<proteinExistence type="predicted"/>
<dbReference type="Proteomes" id="UP001597419">
    <property type="component" value="Unassembled WGS sequence"/>
</dbReference>
<gene>
    <name evidence="7" type="ORF">ACFSYJ_36230</name>
</gene>
<dbReference type="SUPFAM" id="SSF58104">
    <property type="entry name" value="Methyl-accepting chemotaxis protein (MCP) signaling domain"/>
    <property type="match status" value="1"/>
</dbReference>
<dbReference type="NCBIfam" id="TIGR03061">
    <property type="entry name" value="pip_yhgE_Nterm"/>
    <property type="match status" value="1"/>
</dbReference>
<reference evidence="8" key="1">
    <citation type="journal article" date="2019" name="Int. J. Syst. Evol. Microbiol.">
        <title>The Global Catalogue of Microorganisms (GCM) 10K type strain sequencing project: providing services to taxonomists for standard genome sequencing and annotation.</title>
        <authorList>
            <consortium name="The Broad Institute Genomics Platform"/>
            <consortium name="The Broad Institute Genome Sequencing Center for Infectious Disease"/>
            <person name="Wu L."/>
            <person name="Ma J."/>
        </authorList>
    </citation>
    <scope>NUCLEOTIDE SEQUENCE [LARGE SCALE GENOMIC DNA]</scope>
    <source>
        <strain evidence="8">CGMCC 4.7643</strain>
    </source>
</reference>
<feature type="domain" description="ABC-2 type transporter transmembrane" evidence="6">
    <location>
        <begin position="35"/>
        <end position="168"/>
    </location>
</feature>
<feature type="transmembrane region" description="Helical" evidence="5">
    <location>
        <begin position="457"/>
        <end position="477"/>
    </location>
</feature>
<comment type="caution">
    <text evidence="7">The sequence shown here is derived from an EMBL/GenBank/DDBJ whole genome shotgun (WGS) entry which is preliminary data.</text>
</comment>
<protein>
    <submittedName>
        <fullName evidence="7">YhgE/Pip domain-containing protein</fullName>
    </submittedName>
</protein>
<dbReference type="InterPro" id="IPR017501">
    <property type="entry name" value="Phage_infect_YhgE_C"/>
</dbReference>
<dbReference type="InterPro" id="IPR051328">
    <property type="entry name" value="T7SS_ABC-Transporter"/>
</dbReference>
<dbReference type="PANTHER" id="PTHR43077:SF10">
    <property type="entry name" value="TRANSPORT PERMEASE PROTEIN"/>
    <property type="match status" value="1"/>
</dbReference>
<evidence type="ECO:0000256" key="4">
    <source>
        <dbReference type="ARBA" id="ARBA00023136"/>
    </source>
</evidence>
<evidence type="ECO:0000256" key="5">
    <source>
        <dbReference type="SAM" id="Phobius"/>
    </source>
</evidence>
<dbReference type="Gene3D" id="3.40.1710.10">
    <property type="entry name" value="abc type-2 transporter like domain"/>
    <property type="match status" value="1"/>
</dbReference>
<keyword evidence="8" id="KW-1185">Reference proteome</keyword>
<feature type="transmembrane region" description="Helical" evidence="5">
    <location>
        <begin position="29"/>
        <end position="48"/>
    </location>
</feature>
<sequence length="652" mass="67075">MTSRPSGTSAFRIAANELRRLSAGTLPKLAMAALVLVPLLYASFYLYANHDPYGRLDKLPAAVYTSDAGAKDSAGKERNIGREVTDELVKSGTFQWHQVSQEEAAKGVQDGTYSFVIGVPHDFSAALLSVGNFEPQQATITLTTNDSNNYLSGTIAKQVAEQVRKTIAEKVGSEAADRFLVGFSTIYGKISEASDGARQLADGAAKLQGGQRELATGADKLATGSGTLATGLSTLKSSTTSLPSQAKQLADGAGQVADGAGQVADGNQKVADAAALAAGASSDIQSKLNGYRAQLAQDLRGAGVPEAKVQEIVAKADQLRSPVDQANTKIQGANGELAKLAAGSRQVSNGARQVSGGAQQLSTAAPQLANGIAQASDGANQLRDGAAKLNDGEKTAVDGTNQLADGAAKLRDGLAAGLTQIPNPDDPTRSKTANTIADPVAVASNGVASAGTYGAGLAPFFIALATWIGAFVLFLLLRPLSTRALTAGASPLRVAIGGWLSSALLGIAQVIVLFGAVTWLVGIHVAHPLGAIGFAILVSLAFTSVVHALNAFFGAVGKFLGLVLLVLQLVSAGGTFPWQTIPDALYPLHVVLPMSYAIDGFRHLLYSGASMKILGDIGVLVAYLVGGILVSTLAARKRRTWSVSALKPELSL</sequence>
<evidence type="ECO:0000256" key="1">
    <source>
        <dbReference type="ARBA" id="ARBA00004141"/>
    </source>
</evidence>
<dbReference type="InterPro" id="IPR017500">
    <property type="entry name" value="Phage_infect_YhgE_N"/>
</dbReference>
<evidence type="ECO:0000313" key="7">
    <source>
        <dbReference type="EMBL" id="MFD2464113.1"/>
    </source>
</evidence>
<evidence type="ECO:0000313" key="8">
    <source>
        <dbReference type="Proteomes" id="UP001597419"/>
    </source>
</evidence>
<dbReference type="NCBIfam" id="TIGR03062">
    <property type="entry name" value="pip_yhgE_Cterm"/>
    <property type="match status" value="1"/>
</dbReference>
<feature type="transmembrane region" description="Helical" evidence="5">
    <location>
        <begin position="529"/>
        <end position="552"/>
    </location>
</feature>
<feature type="domain" description="ABC-2 type transporter transmembrane" evidence="6">
    <location>
        <begin position="430"/>
        <end position="630"/>
    </location>
</feature>
<feature type="transmembrane region" description="Helical" evidence="5">
    <location>
        <begin position="498"/>
        <end position="523"/>
    </location>
</feature>
<keyword evidence="4 5" id="KW-0472">Membrane</keyword>
<dbReference type="InterPro" id="IPR023908">
    <property type="entry name" value="xxxLxxG_rpt"/>
</dbReference>
<dbReference type="Gene3D" id="1.10.287.950">
    <property type="entry name" value="Methyl-accepting chemotaxis protein"/>
    <property type="match status" value="1"/>
</dbReference>
<dbReference type="RefSeq" id="WP_345407642.1">
    <property type="nucleotide sequence ID" value="NZ_BAABHG010000023.1"/>
</dbReference>
<feature type="transmembrane region" description="Helical" evidence="5">
    <location>
        <begin position="559"/>
        <end position="578"/>
    </location>
</feature>
<keyword evidence="3 5" id="KW-1133">Transmembrane helix</keyword>
<dbReference type="NCBIfam" id="TIGR03057">
    <property type="entry name" value="xxxLxxG_by_4"/>
    <property type="match status" value="2"/>
</dbReference>